<name>A0A803NTP6_CANSA</name>
<dbReference type="PANTHER" id="PTHR31635:SF196">
    <property type="entry name" value="REVERSE TRANSCRIPTASE DOMAIN-CONTAINING PROTEIN-RELATED"/>
    <property type="match status" value="1"/>
</dbReference>
<feature type="domain" description="Reverse transcriptase" evidence="1">
    <location>
        <begin position="668"/>
        <end position="767"/>
    </location>
</feature>
<sequence>MNHDHGTLPRASPYFFFYRYLIFPLTPDNLHYVPFWVQVYGIPFMCKSHDLARFIAMEVGDLIEIDKDTIKEGTGPYMRIRILLDVNLPLRRGMNIKFIRMGREFVKWLDFKFERLPDFCFFCGKLDHTKRYCVAFLQKCDELYTEPLCPYSILLRGKEKIIDKSQPFQYPHPPTITMMNYQPVNLNLPPQNLTGQGINFPSFLSLNDNFPGPFVPPTSNAVVMMPTPLNPNLSNLAQPCNSSTFNISLRPSAFTSYSTDSVIVAASHPAPAAALSVGLSSSEAIDRVRVALGFDHGLEDNAMFHFTCYYGSPISSARCVTWELLDKLFYSSPNLPWLIMGNKYTWHNNTVYERLDWAVGSESWRMLFPNAILHHLPFYGSDHRAIKIVLHSNPDLNQPRRIKKRFQFENIWLDNPSFYATIRDSWNNSPHLSNSLDGLGTFLAKQNSCVTALSSWHKSVLPHFQPRIQDIQREITRIQSLGPDSSEHKIHLKNLQSQLDALLYKEEIYWKQRSRVSWLKAGDRNTKFFHRFASHRKKNNTIRYLKDDAGNSTSDPEAMFDIITSFFSSLFSSDGCDAEATNHILDCLGPPLDDLDYGFLAQPFTAHEVKKAVFSISGDKAPGLDGLNAFFYQKNWAIFGNDLTSVVLNCLNGHSDFSEINSTLIVLIPKKQHANAMKDFRPISLCSTLYKIISKAVANRLKVVLDKVISPFQSAFVSGRVIFDNILIAQELIHAINARKVRKRGWAALKLDMAKAFDRVEWHFLGLPVIALYKDFVSTTIKVTIIVSVCGDFSTVSGNLILPHGAMLASLKSYISCLYGSKSFKDKLIRSRVYSNMMLDDSPSSTITLATIMLAICISTTKGLL</sequence>
<dbReference type="AlphaFoldDB" id="A0A803NTP6"/>
<dbReference type="EMBL" id="UZAU01000198">
    <property type="status" value="NOT_ANNOTATED_CDS"/>
    <property type="molecule type" value="Genomic_DNA"/>
</dbReference>
<keyword evidence="4" id="KW-1185">Reference proteome</keyword>
<dbReference type="InterPro" id="IPR036691">
    <property type="entry name" value="Endo/exonu/phosph_ase_sf"/>
</dbReference>
<dbReference type="Gramene" id="evm.model.02.1455">
    <property type="protein sequence ID" value="cds.evm.model.02.1455"/>
    <property type="gene ID" value="evm.TU.02.1455"/>
</dbReference>
<reference evidence="3" key="2">
    <citation type="submission" date="2021-03" db="UniProtKB">
        <authorList>
            <consortium name="EnsemblPlants"/>
        </authorList>
    </citation>
    <scope>IDENTIFICATION</scope>
</reference>
<dbReference type="InterPro" id="IPR025836">
    <property type="entry name" value="Zn_knuckle_CX2CX4HX4C"/>
</dbReference>
<dbReference type="InterPro" id="IPR000477">
    <property type="entry name" value="RT_dom"/>
</dbReference>
<dbReference type="PANTHER" id="PTHR31635">
    <property type="entry name" value="REVERSE TRANSCRIPTASE DOMAIN-CONTAINING PROTEIN-RELATED"/>
    <property type="match status" value="1"/>
</dbReference>
<protein>
    <recommendedName>
        <fullName evidence="5">Reverse transcriptase domain-containing protein</fullName>
    </recommendedName>
</protein>
<dbReference type="Pfam" id="PF00078">
    <property type="entry name" value="RVT_1"/>
    <property type="match status" value="1"/>
</dbReference>
<dbReference type="Pfam" id="PF14392">
    <property type="entry name" value="zf-CCHC_4"/>
    <property type="match status" value="1"/>
</dbReference>
<dbReference type="SUPFAM" id="SSF56672">
    <property type="entry name" value="DNA/RNA polymerases"/>
    <property type="match status" value="1"/>
</dbReference>
<evidence type="ECO:0000313" key="4">
    <source>
        <dbReference type="Proteomes" id="UP000596661"/>
    </source>
</evidence>
<accession>A0A803NTP6</accession>
<evidence type="ECO:0000259" key="2">
    <source>
        <dbReference type="Pfam" id="PF14392"/>
    </source>
</evidence>
<dbReference type="Proteomes" id="UP000596661">
    <property type="component" value="Chromosome 2"/>
</dbReference>
<evidence type="ECO:0008006" key="5">
    <source>
        <dbReference type="Google" id="ProtNLM"/>
    </source>
</evidence>
<dbReference type="EnsemblPlants" id="evm.model.02.1455">
    <property type="protein sequence ID" value="cds.evm.model.02.1455"/>
    <property type="gene ID" value="evm.TU.02.1455"/>
</dbReference>
<dbReference type="CDD" id="cd01650">
    <property type="entry name" value="RT_nLTR_like"/>
    <property type="match status" value="1"/>
</dbReference>
<organism evidence="3 4">
    <name type="scientific">Cannabis sativa</name>
    <name type="common">Hemp</name>
    <name type="synonym">Marijuana</name>
    <dbReference type="NCBI Taxonomy" id="3483"/>
    <lineage>
        <taxon>Eukaryota</taxon>
        <taxon>Viridiplantae</taxon>
        <taxon>Streptophyta</taxon>
        <taxon>Embryophyta</taxon>
        <taxon>Tracheophyta</taxon>
        <taxon>Spermatophyta</taxon>
        <taxon>Magnoliopsida</taxon>
        <taxon>eudicotyledons</taxon>
        <taxon>Gunneridae</taxon>
        <taxon>Pentapetalae</taxon>
        <taxon>rosids</taxon>
        <taxon>fabids</taxon>
        <taxon>Rosales</taxon>
        <taxon>Cannabaceae</taxon>
        <taxon>Cannabis</taxon>
    </lineage>
</organism>
<proteinExistence type="predicted"/>
<reference evidence="3" key="1">
    <citation type="submission" date="2018-11" db="EMBL/GenBank/DDBJ databases">
        <authorList>
            <person name="Grassa J C."/>
        </authorList>
    </citation>
    <scope>NUCLEOTIDE SEQUENCE [LARGE SCALE GENOMIC DNA]</scope>
</reference>
<evidence type="ECO:0000313" key="3">
    <source>
        <dbReference type="EnsemblPlants" id="cds.evm.model.02.1455"/>
    </source>
</evidence>
<dbReference type="InterPro" id="IPR043502">
    <property type="entry name" value="DNA/RNA_pol_sf"/>
</dbReference>
<evidence type="ECO:0000259" key="1">
    <source>
        <dbReference type="Pfam" id="PF00078"/>
    </source>
</evidence>
<feature type="domain" description="Zinc knuckle CX2CX4HX4C" evidence="2">
    <location>
        <begin position="84"/>
        <end position="133"/>
    </location>
</feature>
<dbReference type="SUPFAM" id="SSF56219">
    <property type="entry name" value="DNase I-like"/>
    <property type="match status" value="1"/>
</dbReference>